<organism evidence="4 5">
    <name type="scientific">Lysinibacillus halotolerans</name>
    <dbReference type="NCBI Taxonomy" id="1368476"/>
    <lineage>
        <taxon>Bacteria</taxon>
        <taxon>Bacillati</taxon>
        <taxon>Bacillota</taxon>
        <taxon>Bacilli</taxon>
        <taxon>Bacillales</taxon>
        <taxon>Bacillaceae</taxon>
        <taxon>Lysinibacillus</taxon>
    </lineage>
</organism>
<dbReference type="InterPro" id="IPR010921">
    <property type="entry name" value="Trp_repressor/repl_initiator"/>
</dbReference>
<gene>
    <name evidence="4" type="ORF">EC501_18300</name>
</gene>
<sequence>MTKYNEEFKLMVVQEYLSGSLGYRAIAKKYGVGATPLRKWVRAYQEFGCSGLSVKKTKQFYSVQFKLDVLSYMKRTGASHQDTAIHFKLNDPTLVASWYHRFLKEGIEGLQRKPKGRPSMSKKQKSTVNSQEKTMSREEQLERENELLRLEVAYLKKLKAFRENPYAFLEKHKPPSPSNLNKKDFD</sequence>
<protein>
    <submittedName>
        <fullName evidence="4">Transposase</fullName>
    </submittedName>
</protein>
<evidence type="ECO:0000256" key="1">
    <source>
        <dbReference type="ARBA" id="ARBA00038232"/>
    </source>
</evidence>
<dbReference type="InterPro" id="IPR036388">
    <property type="entry name" value="WH-like_DNA-bd_sf"/>
</dbReference>
<dbReference type="SUPFAM" id="SSF46689">
    <property type="entry name" value="Homeodomain-like"/>
    <property type="match status" value="1"/>
</dbReference>
<dbReference type="GO" id="GO:0043565">
    <property type="term" value="F:sequence-specific DNA binding"/>
    <property type="evidence" value="ECO:0007669"/>
    <property type="project" value="InterPro"/>
</dbReference>
<dbReference type="Proteomes" id="UP000279909">
    <property type="component" value="Unassembled WGS sequence"/>
</dbReference>
<dbReference type="SUPFAM" id="SSF48295">
    <property type="entry name" value="TrpR-like"/>
    <property type="match status" value="1"/>
</dbReference>
<dbReference type="AlphaFoldDB" id="A0A3M8GY54"/>
<dbReference type="EMBL" id="RHLQ01000105">
    <property type="protein sequence ID" value="RNC95357.1"/>
    <property type="molecule type" value="Genomic_DNA"/>
</dbReference>
<evidence type="ECO:0000256" key="2">
    <source>
        <dbReference type="SAM" id="MobiDB-lite"/>
    </source>
</evidence>
<evidence type="ECO:0000259" key="3">
    <source>
        <dbReference type="Pfam" id="PF13518"/>
    </source>
</evidence>
<accession>A0A3M8GY54</accession>
<feature type="region of interest" description="Disordered" evidence="2">
    <location>
        <begin position="110"/>
        <end position="142"/>
    </location>
</feature>
<dbReference type="Pfam" id="PF13518">
    <property type="entry name" value="HTH_28"/>
    <property type="match status" value="2"/>
</dbReference>
<feature type="domain" description="Insertion element IS150 protein InsJ-like helix-turn-helix" evidence="3">
    <location>
        <begin position="8"/>
        <end position="53"/>
    </location>
</feature>
<dbReference type="InterPro" id="IPR009057">
    <property type="entry name" value="Homeodomain-like_sf"/>
</dbReference>
<dbReference type="OrthoDB" id="5690222at2"/>
<proteinExistence type="inferred from homology"/>
<comment type="caution">
    <text evidence="4">The sequence shown here is derived from an EMBL/GenBank/DDBJ whole genome shotgun (WGS) entry which is preliminary data.</text>
</comment>
<keyword evidence="5" id="KW-1185">Reference proteome</keyword>
<dbReference type="PANTHER" id="PTHR33795:SF1">
    <property type="entry name" value="INSERTION ELEMENT IS150 PROTEIN INSJ"/>
    <property type="match status" value="1"/>
</dbReference>
<name>A0A3M8GY54_9BACI</name>
<dbReference type="InterPro" id="IPR052057">
    <property type="entry name" value="IS150/IS1296_orfA-like"/>
</dbReference>
<feature type="compositionally biased region" description="Basic residues" evidence="2">
    <location>
        <begin position="112"/>
        <end position="125"/>
    </location>
</feature>
<evidence type="ECO:0000313" key="5">
    <source>
        <dbReference type="Proteomes" id="UP000279909"/>
    </source>
</evidence>
<feature type="domain" description="Insertion element IS150 protein InsJ-like helix-turn-helix" evidence="3">
    <location>
        <begin position="65"/>
        <end position="118"/>
    </location>
</feature>
<evidence type="ECO:0000313" key="4">
    <source>
        <dbReference type="EMBL" id="RNC95357.1"/>
    </source>
</evidence>
<dbReference type="InterPro" id="IPR055247">
    <property type="entry name" value="InsJ-like_HTH"/>
</dbReference>
<comment type="similarity">
    <text evidence="1">Belongs to the IS150/IS1296 orfA family.</text>
</comment>
<dbReference type="Gene3D" id="1.10.10.10">
    <property type="entry name" value="Winged helix-like DNA-binding domain superfamily/Winged helix DNA-binding domain"/>
    <property type="match status" value="1"/>
</dbReference>
<feature type="region of interest" description="Disordered" evidence="2">
    <location>
        <begin position="166"/>
        <end position="186"/>
    </location>
</feature>
<dbReference type="RefSeq" id="WP_122973765.1">
    <property type="nucleotide sequence ID" value="NZ_RHLQ01000105.1"/>
</dbReference>
<dbReference type="PANTHER" id="PTHR33795">
    <property type="entry name" value="INSERTION ELEMENT IS150 PROTEIN INSJ"/>
    <property type="match status" value="1"/>
</dbReference>
<reference evidence="4 5" key="1">
    <citation type="journal article" date="2014" name="Int. J. Syst. Evol. Microbiol.">
        <title>Lysinibacillus halotolerans sp. nov., isolated from saline-alkaline soil.</title>
        <authorList>
            <person name="Kong D."/>
            <person name="Wang Y."/>
            <person name="Zhao B."/>
            <person name="Li Y."/>
            <person name="Song J."/>
            <person name="Zhai Y."/>
            <person name="Zhang C."/>
            <person name="Wang H."/>
            <person name="Chen X."/>
            <person name="Zhao B."/>
            <person name="Ruan Z."/>
        </authorList>
    </citation>
    <scope>NUCLEOTIDE SEQUENCE [LARGE SCALE GENOMIC DNA]</scope>
    <source>
        <strain evidence="4 5">MCCC 1A12703</strain>
    </source>
</reference>